<reference evidence="1 2" key="1">
    <citation type="journal article" date="2019" name="Microbiol. Resour. Announc.">
        <title>Complete Genome Sequence of Halomonas sulfidaeris Strain Esulfide1 Isolated from a Metal Sulfide Rock at a Depth of 2,200 Meters, Obtained Using Nanopore Sequencing.</title>
        <authorList>
            <person name="Saito M."/>
            <person name="Nishigata A."/>
            <person name="Galipon J."/>
            <person name="Arakawa K."/>
        </authorList>
    </citation>
    <scope>NUCLEOTIDE SEQUENCE [LARGE SCALE GENOMIC DNA]</scope>
    <source>
        <strain evidence="1 2">ATCC BAA-803</strain>
    </source>
</reference>
<sequence>MSTNLIPVKQLEIGQHLNLLIIYNALDMSDREAAKLNYDRNKTLADYMVGLPDPHLWSVSVNAEPYALKNGRIFTRSPMTSLSSYRSPTAARALRTCFVWWL</sequence>
<evidence type="ECO:0000313" key="2">
    <source>
        <dbReference type="Proteomes" id="UP000320231"/>
    </source>
</evidence>
<dbReference type="AlphaFoldDB" id="A0A455U673"/>
<gene>
    <name evidence="1" type="ORF">HSBAA_29660</name>
</gene>
<protein>
    <submittedName>
        <fullName evidence="1">Uncharacterized protein</fullName>
    </submittedName>
</protein>
<dbReference type="Proteomes" id="UP000320231">
    <property type="component" value="Chromosome"/>
</dbReference>
<proteinExistence type="predicted"/>
<dbReference type="KEGG" id="hsr:HSBAA_29660"/>
<evidence type="ECO:0000313" key="1">
    <source>
        <dbReference type="EMBL" id="BBI61660.1"/>
    </source>
</evidence>
<accession>A0A455U673</accession>
<dbReference type="EMBL" id="AP019514">
    <property type="protein sequence ID" value="BBI61660.1"/>
    <property type="molecule type" value="Genomic_DNA"/>
</dbReference>
<organism evidence="1 2">
    <name type="scientific">Vreelandella sulfidaeris</name>
    <dbReference type="NCBI Taxonomy" id="115553"/>
    <lineage>
        <taxon>Bacteria</taxon>
        <taxon>Pseudomonadati</taxon>
        <taxon>Pseudomonadota</taxon>
        <taxon>Gammaproteobacteria</taxon>
        <taxon>Oceanospirillales</taxon>
        <taxon>Halomonadaceae</taxon>
        <taxon>Vreelandella</taxon>
    </lineage>
</organism>
<name>A0A455U673_9GAMM</name>